<feature type="domain" description="AB hydrolase-1" evidence="1">
    <location>
        <begin position="26"/>
        <end position="259"/>
    </location>
</feature>
<accession>A0ABY8QLE7</accession>
<keyword evidence="2" id="KW-0378">Hydrolase</keyword>
<dbReference type="PANTHER" id="PTHR43798">
    <property type="entry name" value="MONOACYLGLYCEROL LIPASE"/>
    <property type="match status" value="1"/>
</dbReference>
<dbReference type="RefSeq" id="WP_282301442.1">
    <property type="nucleotide sequence ID" value="NZ_CP124616.1"/>
</dbReference>
<dbReference type="EMBL" id="CP124616">
    <property type="protein sequence ID" value="WGW04806.1"/>
    <property type="molecule type" value="Genomic_DNA"/>
</dbReference>
<evidence type="ECO:0000313" key="2">
    <source>
        <dbReference type="EMBL" id="WGW04806.1"/>
    </source>
</evidence>
<protein>
    <submittedName>
        <fullName evidence="2">Alpha/beta hydrolase</fullName>
    </submittedName>
</protein>
<name>A0ABY8QLE7_9RHOB</name>
<dbReference type="PRINTS" id="PR00111">
    <property type="entry name" value="ABHYDROLASE"/>
</dbReference>
<evidence type="ECO:0000313" key="3">
    <source>
        <dbReference type="Proteomes" id="UP001241605"/>
    </source>
</evidence>
<reference evidence="2 3" key="1">
    <citation type="submission" date="2023-05" db="EMBL/GenBank/DDBJ databases">
        <title>YMD87, complete Genome.</title>
        <authorList>
            <person name="Zhang J."/>
            <person name="Xu X."/>
        </authorList>
    </citation>
    <scope>NUCLEOTIDE SEQUENCE [LARGE SCALE GENOMIC DNA]</scope>
    <source>
        <strain evidence="2 3">YMD87</strain>
    </source>
</reference>
<gene>
    <name evidence="2" type="ORF">QF118_04440</name>
</gene>
<dbReference type="InterPro" id="IPR029058">
    <property type="entry name" value="AB_hydrolase_fold"/>
</dbReference>
<dbReference type="Gene3D" id="3.40.50.1820">
    <property type="entry name" value="alpha/beta hydrolase"/>
    <property type="match status" value="1"/>
</dbReference>
<sequence length="268" mass="28428">MTPKDMEQAPALHVRRLGTGPMAALALHCGLGTSGMWKGVAGSLDDSVTLTAPDFPGHGRSAPFRDQGDVHDQACDAVRGLFEPGMHLIGHSFGATVALRLALEHPGRAASVSLIEPVFFAAARGRDGFDAHRAREEAFFGVYQGGDMMQAAQVFHDIWGGGIPWDRFPSAVQKDMARGMPFVAATEPSLWADLHGLLAKGGLEALRCPVTLIRGAQTVPMIALVHGGLMDRLPNAREMVIDGAGHMLSVTHPDQVAQAILGTMRSAT</sequence>
<keyword evidence="3" id="KW-1185">Reference proteome</keyword>
<dbReference type="SUPFAM" id="SSF53474">
    <property type="entry name" value="alpha/beta-Hydrolases"/>
    <property type="match status" value="1"/>
</dbReference>
<proteinExistence type="predicted"/>
<evidence type="ECO:0000259" key="1">
    <source>
        <dbReference type="Pfam" id="PF12697"/>
    </source>
</evidence>
<dbReference type="Proteomes" id="UP001241605">
    <property type="component" value="Chromosome"/>
</dbReference>
<organism evidence="2 3">
    <name type="scientific">Tropicibacter oceani</name>
    <dbReference type="NCBI Taxonomy" id="3058420"/>
    <lineage>
        <taxon>Bacteria</taxon>
        <taxon>Pseudomonadati</taxon>
        <taxon>Pseudomonadota</taxon>
        <taxon>Alphaproteobacteria</taxon>
        <taxon>Rhodobacterales</taxon>
        <taxon>Roseobacteraceae</taxon>
        <taxon>Tropicibacter</taxon>
    </lineage>
</organism>
<dbReference type="PANTHER" id="PTHR43798:SF33">
    <property type="entry name" value="HYDROLASE, PUTATIVE (AFU_ORTHOLOGUE AFUA_2G14860)-RELATED"/>
    <property type="match status" value="1"/>
</dbReference>
<dbReference type="GO" id="GO:0016787">
    <property type="term" value="F:hydrolase activity"/>
    <property type="evidence" value="ECO:0007669"/>
    <property type="project" value="UniProtKB-KW"/>
</dbReference>
<dbReference type="InterPro" id="IPR000073">
    <property type="entry name" value="AB_hydrolase_1"/>
</dbReference>
<dbReference type="Pfam" id="PF12697">
    <property type="entry name" value="Abhydrolase_6"/>
    <property type="match status" value="1"/>
</dbReference>
<dbReference type="InterPro" id="IPR050266">
    <property type="entry name" value="AB_hydrolase_sf"/>
</dbReference>